<proteinExistence type="predicted"/>
<keyword evidence="3" id="KW-1185">Reference proteome</keyword>
<protein>
    <submittedName>
        <fullName evidence="2">FAD-dependent oxidoreductase</fullName>
    </submittedName>
</protein>
<dbReference type="Pfam" id="PF04324">
    <property type="entry name" value="Fer2_BFD"/>
    <property type="match status" value="1"/>
</dbReference>
<dbReference type="Gene3D" id="1.10.10.1100">
    <property type="entry name" value="BFD-like [2Fe-2S]-binding domain"/>
    <property type="match status" value="1"/>
</dbReference>
<evidence type="ECO:0000259" key="1">
    <source>
        <dbReference type="Pfam" id="PF04324"/>
    </source>
</evidence>
<name>A0ABQ5KMU0_9EUKA</name>
<dbReference type="InterPro" id="IPR007419">
    <property type="entry name" value="BFD-like_2Fe2S-bd_dom"/>
</dbReference>
<evidence type="ECO:0000313" key="3">
    <source>
        <dbReference type="Proteomes" id="UP001057375"/>
    </source>
</evidence>
<dbReference type="CDD" id="cd19946">
    <property type="entry name" value="GlpA-like_Fer2_BFD-like"/>
    <property type="match status" value="1"/>
</dbReference>
<sequence>EELQALIEKDPRYGRIICRCEMISEGEIVDVIHRPAGGRTLNGIKRRVRPGAGRCQGGFCGPRVLEILAREMNVEPTEIVQENKDAYILIGETKA</sequence>
<dbReference type="InterPro" id="IPR052745">
    <property type="entry name" value="G3P_Oxidase/Oxidoreductase"/>
</dbReference>
<organism evidence="2 3">
    <name type="scientific">Aduncisulcus paluster</name>
    <dbReference type="NCBI Taxonomy" id="2918883"/>
    <lineage>
        <taxon>Eukaryota</taxon>
        <taxon>Metamonada</taxon>
        <taxon>Carpediemonas-like organisms</taxon>
        <taxon>Aduncisulcus</taxon>
    </lineage>
</organism>
<dbReference type="Proteomes" id="UP001057375">
    <property type="component" value="Unassembled WGS sequence"/>
</dbReference>
<accession>A0ABQ5KMU0</accession>
<feature type="domain" description="BFD-like [2Fe-2S]-binding" evidence="1">
    <location>
        <begin position="16"/>
        <end position="70"/>
    </location>
</feature>
<reference evidence="2" key="1">
    <citation type="submission" date="2022-03" db="EMBL/GenBank/DDBJ databases">
        <title>Draft genome sequence of Aduncisulcus paluster, a free-living microaerophilic Fornicata.</title>
        <authorList>
            <person name="Yuyama I."/>
            <person name="Kume K."/>
            <person name="Tamura T."/>
            <person name="Inagaki Y."/>
            <person name="Hashimoto T."/>
        </authorList>
    </citation>
    <scope>NUCLEOTIDE SEQUENCE</scope>
    <source>
        <strain evidence="2">NY0171</strain>
    </source>
</reference>
<dbReference type="PANTHER" id="PTHR42720">
    <property type="entry name" value="GLYCEROL-3-PHOSPHATE DEHYDROGENASE"/>
    <property type="match status" value="1"/>
</dbReference>
<comment type="caution">
    <text evidence="2">The sequence shown here is derived from an EMBL/GenBank/DDBJ whole genome shotgun (WGS) entry which is preliminary data.</text>
</comment>
<evidence type="ECO:0000313" key="2">
    <source>
        <dbReference type="EMBL" id="GKT33821.1"/>
    </source>
</evidence>
<feature type="non-terminal residue" evidence="2">
    <location>
        <position position="1"/>
    </location>
</feature>
<dbReference type="InterPro" id="IPR041854">
    <property type="entry name" value="BFD-like_2Fe2S-bd_dom_sf"/>
</dbReference>
<dbReference type="EMBL" id="BQXS01010526">
    <property type="protein sequence ID" value="GKT33821.1"/>
    <property type="molecule type" value="Genomic_DNA"/>
</dbReference>
<dbReference type="PANTHER" id="PTHR42720:SF1">
    <property type="entry name" value="GLYCEROL 3-PHOSPHATE OXIDASE"/>
    <property type="match status" value="1"/>
</dbReference>
<gene>
    <name evidence="2" type="ORF">ADUPG1_007526</name>
</gene>